<feature type="region of interest" description="Disordered" evidence="1">
    <location>
        <begin position="400"/>
        <end position="432"/>
    </location>
</feature>
<name>W2Y840_PHYNI</name>
<evidence type="ECO:0000313" key="3">
    <source>
        <dbReference type="Proteomes" id="UP000018948"/>
    </source>
</evidence>
<feature type="compositionally biased region" description="Acidic residues" evidence="1">
    <location>
        <begin position="31"/>
        <end position="40"/>
    </location>
</feature>
<feature type="compositionally biased region" description="Low complexity" evidence="1">
    <location>
        <begin position="100"/>
        <end position="111"/>
    </location>
</feature>
<gene>
    <name evidence="2" type="ORF">F442_19876</name>
</gene>
<feature type="compositionally biased region" description="Basic and acidic residues" evidence="1">
    <location>
        <begin position="413"/>
        <end position="429"/>
    </location>
</feature>
<dbReference type="AlphaFoldDB" id="W2Y840"/>
<protein>
    <submittedName>
        <fullName evidence="2">Uncharacterized protein</fullName>
    </submittedName>
</protein>
<dbReference type="EMBL" id="ANIY01004156">
    <property type="protein sequence ID" value="ETP31245.1"/>
    <property type="molecule type" value="Genomic_DNA"/>
</dbReference>
<feature type="region of interest" description="Disordered" evidence="1">
    <location>
        <begin position="19"/>
        <end position="122"/>
    </location>
</feature>
<feature type="region of interest" description="Disordered" evidence="1">
    <location>
        <begin position="236"/>
        <end position="264"/>
    </location>
</feature>
<dbReference type="OrthoDB" id="167970at2759"/>
<reference evidence="2 3" key="1">
    <citation type="submission" date="2013-11" db="EMBL/GenBank/DDBJ databases">
        <title>The Genome Sequence of Phytophthora parasitica P10297.</title>
        <authorList>
            <consortium name="The Broad Institute Genomics Platform"/>
            <person name="Russ C."/>
            <person name="Tyler B."/>
            <person name="Panabieres F."/>
            <person name="Shan W."/>
            <person name="Tripathy S."/>
            <person name="Grunwald N."/>
            <person name="Machado M."/>
            <person name="Johnson C.S."/>
            <person name="Walker B."/>
            <person name="Young S.K."/>
            <person name="Zeng Q."/>
            <person name="Gargeya S."/>
            <person name="Fitzgerald M."/>
            <person name="Haas B."/>
            <person name="Abouelleil A."/>
            <person name="Allen A.W."/>
            <person name="Alvarado L."/>
            <person name="Arachchi H.M."/>
            <person name="Berlin A.M."/>
            <person name="Chapman S.B."/>
            <person name="Gainer-Dewar J."/>
            <person name="Goldberg J."/>
            <person name="Griggs A."/>
            <person name="Gujja S."/>
            <person name="Hansen M."/>
            <person name="Howarth C."/>
            <person name="Imamovic A."/>
            <person name="Ireland A."/>
            <person name="Larimer J."/>
            <person name="McCowan C."/>
            <person name="Murphy C."/>
            <person name="Pearson M."/>
            <person name="Poon T.W."/>
            <person name="Priest M."/>
            <person name="Roberts A."/>
            <person name="Saif S."/>
            <person name="Shea T."/>
            <person name="Sisk P."/>
            <person name="Sykes S."/>
            <person name="Wortman J."/>
            <person name="Nusbaum C."/>
            <person name="Birren B."/>
        </authorList>
    </citation>
    <scope>NUCLEOTIDE SEQUENCE [LARGE SCALE GENOMIC DNA]</scope>
    <source>
        <strain evidence="2 3">P10297</strain>
    </source>
</reference>
<proteinExistence type="predicted"/>
<feature type="region of interest" description="Disordered" evidence="1">
    <location>
        <begin position="168"/>
        <end position="220"/>
    </location>
</feature>
<comment type="caution">
    <text evidence="2">The sequence shown here is derived from an EMBL/GenBank/DDBJ whole genome shotgun (WGS) entry which is preliminary data.</text>
</comment>
<organism evidence="2 3">
    <name type="scientific">Phytophthora nicotianae P10297</name>
    <dbReference type="NCBI Taxonomy" id="1317064"/>
    <lineage>
        <taxon>Eukaryota</taxon>
        <taxon>Sar</taxon>
        <taxon>Stramenopiles</taxon>
        <taxon>Oomycota</taxon>
        <taxon>Peronosporomycetes</taxon>
        <taxon>Peronosporales</taxon>
        <taxon>Peronosporaceae</taxon>
        <taxon>Phytophthora</taxon>
    </lineage>
</organism>
<sequence length="464" mass="48069">MLPQQVATGVALAAATARALAASAGPHDLPSDDSDDEDDQVDRAAAPAPTEDLPADGYPPGRASGMLPAGGVAITGAPRSSATATTSDHRRRAPADDDNASPSRTTAATPTKDPANVPPIPGRAGSMLAATLATTAQVFAAAATAPAHRVVVVAAAPASPPAGRAVVEHHARAEPPQDQEFQAPARVETQVSDASNSRLGCNSMTQSGDGNDSRHQDHDGQAVAAVPMDVDQGAWWPTADQQPLSPPPELRVGGKRRRLNDGGDADARELAELLLLDEEEVGTHAPAPRLSAASAHPTSVLAVYAHNAQSFNCTLCVYSAASFAALTRHRDSRHRRTAFLDRFSAGCACTEDRQAASRWGPPLPRSVVTSRIATRLETAPTLRWGPPLPRELVAGRIAGRLTPTAADEEETKDSERPATARNEAAKDADDSSGEWLLRFDGACRANPGPGGAGAALFKPSGSVV</sequence>
<feature type="compositionally biased region" description="Basic and acidic residues" evidence="1">
    <location>
        <begin position="211"/>
        <end position="220"/>
    </location>
</feature>
<feature type="compositionally biased region" description="Polar residues" evidence="1">
    <location>
        <begin position="189"/>
        <end position="210"/>
    </location>
</feature>
<evidence type="ECO:0000313" key="2">
    <source>
        <dbReference type="EMBL" id="ETP31245.1"/>
    </source>
</evidence>
<dbReference type="Proteomes" id="UP000018948">
    <property type="component" value="Unassembled WGS sequence"/>
</dbReference>
<evidence type="ECO:0000256" key="1">
    <source>
        <dbReference type="SAM" id="MobiDB-lite"/>
    </source>
</evidence>
<accession>W2Y840</accession>